<gene>
    <name evidence="3" type="ORF">Cgig2_026845</name>
</gene>
<comment type="caution">
    <text evidence="3">The sequence shown here is derived from an EMBL/GenBank/DDBJ whole genome shotgun (WGS) entry which is preliminary data.</text>
</comment>
<dbReference type="AlphaFoldDB" id="A0A9Q1QRK4"/>
<evidence type="ECO:0000259" key="2">
    <source>
        <dbReference type="Pfam" id="PF04937"/>
    </source>
</evidence>
<feature type="region of interest" description="Disordered" evidence="1">
    <location>
        <begin position="734"/>
        <end position="798"/>
    </location>
</feature>
<dbReference type="Pfam" id="PF04937">
    <property type="entry name" value="DUF659"/>
    <property type="match status" value="1"/>
</dbReference>
<evidence type="ECO:0000313" key="3">
    <source>
        <dbReference type="EMBL" id="KAJ8451036.1"/>
    </source>
</evidence>
<feature type="region of interest" description="Disordered" evidence="1">
    <location>
        <begin position="99"/>
        <end position="141"/>
    </location>
</feature>
<dbReference type="Proteomes" id="UP001153076">
    <property type="component" value="Unassembled WGS sequence"/>
</dbReference>
<feature type="compositionally biased region" description="Basic and acidic residues" evidence="1">
    <location>
        <begin position="780"/>
        <end position="798"/>
    </location>
</feature>
<proteinExistence type="predicted"/>
<sequence>MARIDPSTDPSKEAYNHGMALDPENKRVQCCYCGKVVPGFSRLQQHLGAIQGNVTECVDVPPEVKTFFGECLLSAKVGRLVKEVGDLWHFDPPLKRTCTSNAKVNGMTPEKVARNQNGQFPDQKPGLGESMNSSSSSSKKLTCNSKVSTASQSAHSENCIFNVKTNGVGPKNVMSSQNGQCKGHKPSLGNSTARSSLKRSLCNSNGMFASQGACSGKEGQDPSSIMAKRCIGRFFFENGIDLSAVTSHSFQSMMEISLKIGEDKYSIPSVAELKGWILDDELNEIQNYVNEIHLSWSRTGCSILLDGWTDDLGRNLINVIVDCPEGPIYLRSEDVSPATKGPDALQQLLEAVLEEVGIHNVVQIVAHTSSDSLEALSEQLIKKYRSLFWTVSPGHCMSLMLDKIAAVNPIKLTLDKAKTITKFIYGHDAVLNLLRRHISSHDLVKASKIKAAAPFLTLENFVLERSNLELMFISSEWLNSFCASSVEGKIVANLVRDSLFWDGVTVAVKASIPLIKAISLINGDGEPNMGFIYETMDQVKETISTEFRGKKSHYTPYWKIIDDIWNTILHSPLHAAGYFLNPRLHYAEDFYSDTEVAGGLLITIVRMAEDQRVQDLISQQLNVYGGCKGDFKVGTANNGHHSLSPGHCPELQRMAFKILSQTCKGAESYGLRRDVAEKLLSSRRNFKEQRRLRDLTYIHYNLHLRQFKMGAKFDIISHDGDLMDDWIMDEHGSEAAKSATSGPSKSAIQGERSCGAQQKIEPKEGSSSIADGALAGDGSLDGKAKEGDHAKVRVLDLG</sequence>
<evidence type="ECO:0000256" key="1">
    <source>
        <dbReference type="SAM" id="MobiDB-lite"/>
    </source>
</evidence>
<dbReference type="PANTHER" id="PTHR32166:SF63">
    <property type="entry name" value="HAT TRANSPOSON SUPERFAMILY PROTEIN"/>
    <property type="match status" value="1"/>
</dbReference>
<dbReference type="InterPro" id="IPR012337">
    <property type="entry name" value="RNaseH-like_sf"/>
</dbReference>
<feature type="compositionally biased region" description="Polar residues" evidence="1">
    <location>
        <begin position="738"/>
        <end position="747"/>
    </location>
</feature>
<dbReference type="InterPro" id="IPR007021">
    <property type="entry name" value="DUF659"/>
</dbReference>
<dbReference type="SUPFAM" id="SSF53098">
    <property type="entry name" value="Ribonuclease H-like"/>
    <property type="match status" value="1"/>
</dbReference>
<dbReference type="OrthoDB" id="1741262at2759"/>
<dbReference type="PANTHER" id="PTHR32166">
    <property type="entry name" value="OSJNBA0013A04.12 PROTEIN"/>
    <property type="match status" value="1"/>
</dbReference>
<organism evidence="3 4">
    <name type="scientific">Carnegiea gigantea</name>
    <dbReference type="NCBI Taxonomy" id="171969"/>
    <lineage>
        <taxon>Eukaryota</taxon>
        <taxon>Viridiplantae</taxon>
        <taxon>Streptophyta</taxon>
        <taxon>Embryophyta</taxon>
        <taxon>Tracheophyta</taxon>
        <taxon>Spermatophyta</taxon>
        <taxon>Magnoliopsida</taxon>
        <taxon>eudicotyledons</taxon>
        <taxon>Gunneridae</taxon>
        <taxon>Pentapetalae</taxon>
        <taxon>Caryophyllales</taxon>
        <taxon>Cactineae</taxon>
        <taxon>Cactaceae</taxon>
        <taxon>Cactoideae</taxon>
        <taxon>Echinocereeae</taxon>
        <taxon>Carnegiea</taxon>
    </lineage>
</organism>
<name>A0A9Q1QRK4_9CARY</name>
<reference evidence="3" key="1">
    <citation type="submission" date="2022-04" db="EMBL/GenBank/DDBJ databases">
        <title>Carnegiea gigantea Genome sequencing and assembly v2.</title>
        <authorList>
            <person name="Copetti D."/>
            <person name="Sanderson M.J."/>
            <person name="Burquez A."/>
            <person name="Wojciechowski M.F."/>
        </authorList>
    </citation>
    <scope>NUCLEOTIDE SEQUENCE</scope>
    <source>
        <strain evidence="3">SGP5-SGP5p</strain>
        <tissue evidence="3">Aerial part</tissue>
    </source>
</reference>
<accession>A0A9Q1QRK4</accession>
<protein>
    <recommendedName>
        <fullName evidence="2">DUF659 domain-containing protein</fullName>
    </recommendedName>
</protein>
<feature type="domain" description="DUF659" evidence="2">
    <location>
        <begin position="268"/>
        <end position="420"/>
    </location>
</feature>
<evidence type="ECO:0000313" key="4">
    <source>
        <dbReference type="Proteomes" id="UP001153076"/>
    </source>
</evidence>
<keyword evidence="4" id="KW-1185">Reference proteome</keyword>
<dbReference type="EMBL" id="JAKOGI010000011">
    <property type="protein sequence ID" value="KAJ8451036.1"/>
    <property type="molecule type" value="Genomic_DNA"/>
</dbReference>
<feature type="region of interest" description="Disordered" evidence="1">
    <location>
        <begin position="170"/>
        <end position="193"/>
    </location>
</feature>
<feature type="compositionally biased region" description="Low complexity" evidence="1">
    <location>
        <begin position="765"/>
        <end position="778"/>
    </location>
</feature>